<evidence type="ECO:0000256" key="2">
    <source>
        <dbReference type="ARBA" id="ARBA00022729"/>
    </source>
</evidence>
<dbReference type="SUPFAM" id="SSF52058">
    <property type="entry name" value="L domain-like"/>
    <property type="match status" value="1"/>
</dbReference>
<sequence>MESLEKLNTAYNNLSSLIPKCFEKMHGLSGIDMSYNELEGSTPNSAVFRDAPLAALQKNKRLCRMLVPSILLTRWFFDFGRTKSGSQEQGINNLNTSGSLDD</sequence>
<feature type="region of interest" description="Disordered" evidence="4">
    <location>
        <begin position="82"/>
        <end position="102"/>
    </location>
</feature>
<evidence type="ECO:0000256" key="1">
    <source>
        <dbReference type="ARBA" id="ARBA00004479"/>
    </source>
</evidence>
<organism evidence="5 6">
    <name type="scientific">Citrus x changshan-huyou</name>
    <dbReference type="NCBI Taxonomy" id="2935761"/>
    <lineage>
        <taxon>Eukaryota</taxon>
        <taxon>Viridiplantae</taxon>
        <taxon>Streptophyta</taxon>
        <taxon>Embryophyta</taxon>
        <taxon>Tracheophyta</taxon>
        <taxon>Spermatophyta</taxon>
        <taxon>Magnoliopsida</taxon>
        <taxon>eudicotyledons</taxon>
        <taxon>Gunneridae</taxon>
        <taxon>Pentapetalae</taxon>
        <taxon>rosids</taxon>
        <taxon>malvids</taxon>
        <taxon>Sapindales</taxon>
        <taxon>Rutaceae</taxon>
        <taxon>Aurantioideae</taxon>
        <taxon>Citrus</taxon>
    </lineage>
</organism>
<evidence type="ECO:0000313" key="5">
    <source>
        <dbReference type="EMBL" id="KAK9200526.1"/>
    </source>
</evidence>
<reference evidence="5 6" key="1">
    <citation type="submission" date="2024-05" db="EMBL/GenBank/DDBJ databases">
        <title>Haplotype-resolved chromosome-level genome assembly of Huyou (Citrus changshanensis).</title>
        <authorList>
            <person name="Miao C."/>
            <person name="Chen W."/>
            <person name="Wu Y."/>
            <person name="Wang L."/>
            <person name="Zhao S."/>
            <person name="Grierson D."/>
            <person name="Xu C."/>
            <person name="Chen K."/>
        </authorList>
    </citation>
    <scope>NUCLEOTIDE SEQUENCE [LARGE SCALE GENOMIC DNA]</scope>
    <source>
        <strain evidence="5">01-14</strain>
        <tissue evidence="5">Leaf</tissue>
    </source>
</reference>
<comment type="caution">
    <text evidence="5">The sequence shown here is derived from an EMBL/GenBank/DDBJ whole genome shotgun (WGS) entry which is preliminary data.</text>
</comment>
<comment type="subcellular location">
    <subcellularLocation>
        <location evidence="1">Membrane</location>
        <topology evidence="1">Single-pass type I membrane protein</topology>
    </subcellularLocation>
</comment>
<proteinExistence type="predicted"/>
<accession>A0AAP0QM24</accession>
<name>A0AAP0QM24_9ROSI</name>
<feature type="compositionally biased region" description="Polar residues" evidence="4">
    <location>
        <begin position="83"/>
        <end position="102"/>
    </location>
</feature>
<dbReference type="InterPro" id="IPR051716">
    <property type="entry name" value="Plant_RL_S/T_kinase"/>
</dbReference>
<dbReference type="Proteomes" id="UP001428341">
    <property type="component" value="Unassembled WGS sequence"/>
</dbReference>
<gene>
    <name evidence="5" type="ORF">WN944_015724</name>
</gene>
<dbReference type="PANTHER" id="PTHR48053:SF139">
    <property type="entry name" value="LRR RECEPTOR-LIKE KINASE FAMILY PROTEIN"/>
    <property type="match status" value="1"/>
</dbReference>
<dbReference type="GO" id="GO:0016020">
    <property type="term" value="C:membrane"/>
    <property type="evidence" value="ECO:0007669"/>
    <property type="project" value="UniProtKB-SubCell"/>
</dbReference>
<dbReference type="AlphaFoldDB" id="A0AAP0QM24"/>
<keyword evidence="6" id="KW-1185">Reference proteome</keyword>
<dbReference type="Gene3D" id="3.80.10.10">
    <property type="entry name" value="Ribonuclease Inhibitor"/>
    <property type="match status" value="1"/>
</dbReference>
<dbReference type="InterPro" id="IPR032675">
    <property type="entry name" value="LRR_dom_sf"/>
</dbReference>
<keyword evidence="3" id="KW-0675">Receptor</keyword>
<evidence type="ECO:0000256" key="4">
    <source>
        <dbReference type="SAM" id="MobiDB-lite"/>
    </source>
</evidence>
<protein>
    <submittedName>
        <fullName evidence="5">Uncharacterized protein</fullName>
    </submittedName>
</protein>
<dbReference type="EMBL" id="JBCGBO010000005">
    <property type="protein sequence ID" value="KAK9200526.1"/>
    <property type="molecule type" value="Genomic_DNA"/>
</dbReference>
<evidence type="ECO:0000313" key="6">
    <source>
        <dbReference type="Proteomes" id="UP001428341"/>
    </source>
</evidence>
<evidence type="ECO:0000256" key="3">
    <source>
        <dbReference type="ARBA" id="ARBA00023170"/>
    </source>
</evidence>
<dbReference type="PANTHER" id="PTHR48053">
    <property type="entry name" value="LEUCINE RICH REPEAT FAMILY PROTEIN, EXPRESSED"/>
    <property type="match status" value="1"/>
</dbReference>
<keyword evidence="2" id="KW-0732">Signal</keyword>